<evidence type="ECO:0000313" key="3">
    <source>
        <dbReference type="EMBL" id="TWP27764.1"/>
    </source>
</evidence>
<proteinExistence type="predicted"/>
<evidence type="ECO:0000256" key="1">
    <source>
        <dbReference type="ARBA" id="ARBA00023004"/>
    </source>
</evidence>
<feature type="domain" description="Ferrous iron transporter FeoA-like" evidence="2">
    <location>
        <begin position="4"/>
        <end position="77"/>
    </location>
</feature>
<dbReference type="Pfam" id="PF04023">
    <property type="entry name" value="FeoA"/>
    <property type="match status" value="1"/>
</dbReference>
<dbReference type="InterPro" id="IPR052713">
    <property type="entry name" value="FeoA"/>
</dbReference>
<dbReference type="OrthoDB" id="9811076at2"/>
<evidence type="ECO:0000313" key="4">
    <source>
        <dbReference type="Proteomes" id="UP000319499"/>
    </source>
</evidence>
<dbReference type="EMBL" id="SELH01000021">
    <property type="protein sequence ID" value="TWP27764.1"/>
    <property type="molecule type" value="Genomic_DNA"/>
</dbReference>
<dbReference type="Gene3D" id="2.30.30.90">
    <property type="match status" value="1"/>
</dbReference>
<dbReference type="PANTHER" id="PTHR42954">
    <property type="entry name" value="FE(2+) TRANSPORT PROTEIN A"/>
    <property type="match status" value="1"/>
</dbReference>
<dbReference type="PANTHER" id="PTHR42954:SF2">
    <property type="entry name" value="FE(2+) TRANSPORT PROTEIN A"/>
    <property type="match status" value="1"/>
</dbReference>
<comment type="caution">
    <text evidence="3">The sequence shown here is derived from an EMBL/GenBank/DDBJ whole genome shotgun (WGS) entry which is preliminary data.</text>
</comment>
<dbReference type="GO" id="GO:0046914">
    <property type="term" value="F:transition metal ion binding"/>
    <property type="evidence" value="ECO:0007669"/>
    <property type="project" value="InterPro"/>
</dbReference>
<sequence length="79" mass="8768">MNPQSLSLLKPSEKAIVIGFSEEDIPAKILEMGIVPGVSISLIRKAPWNGPLYIEYGNEKSIIMLRKEEAKCILIEVKS</sequence>
<reference evidence="3 4" key="1">
    <citation type="submission" date="2019-02" db="EMBL/GenBank/DDBJ databases">
        <title>Apibacter muscae sp. nov.: a novel member of the house fly microbiota.</title>
        <authorList>
            <person name="Park R."/>
        </authorList>
    </citation>
    <scope>NUCLEOTIDE SEQUENCE [LARGE SCALE GENOMIC DNA]</scope>
    <source>
        <strain evidence="3 4">AL1</strain>
    </source>
</reference>
<name>A0A563DDB0_9FLAO</name>
<dbReference type="Proteomes" id="UP000319499">
    <property type="component" value="Unassembled WGS sequence"/>
</dbReference>
<organism evidence="3 4">
    <name type="scientific">Apibacter muscae</name>
    <dbReference type="NCBI Taxonomy" id="2509004"/>
    <lineage>
        <taxon>Bacteria</taxon>
        <taxon>Pseudomonadati</taxon>
        <taxon>Bacteroidota</taxon>
        <taxon>Flavobacteriia</taxon>
        <taxon>Flavobacteriales</taxon>
        <taxon>Weeksellaceae</taxon>
        <taxon>Apibacter</taxon>
    </lineage>
</organism>
<dbReference type="AlphaFoldDB" id="A0A563DDB0"/>
<dbReference type="InterPro" id="IPR007167">
    <property type="entry name" value="Fe-transptr_FeoA-like"/>
</dbReference>
<dbReference type="SUPFAM" id="SSF50037">
    <property type="entry name" value="C-terminal domain of transcriptional repressors"/>
    <property type="match status" value="1"/>
</dbReference>
<gene>
    <name evidence="3" type="ORF">ETU09_06625</name>
</gene>
<evidence type="ECO:0000259" key="2">
    <source>
        <dbReference type="SMART" id="SM00899"/>
    </source>
</evidence>
<protein>
    <submittedName>
        <fullName evidence="3">Ferrous iron transport protein A</fullName>
    </submittedName>
</protein>
<keyword evidence="4" id="KW-1185">Reference proteome</keyword>
<dbReference type="SMART" id="SM00899">
    <property type="entry name" value="FeoA"/>
    <property type="match status" value="1"/>
</dbReference>
<dbReference type="InterPro" id="IPR038157">
    <property type="entry name" value="FeoA_core_dom"/>
</dbReference>
<dbReference type="InterPro" id="IPR008988">
    <property type="entry name" value="Transcriptional_repressor_C"/>
</dbReference>
<dbReference type="RefSeq" id="WP_146262314.1">
    <property type="nucleotide sequence ID" value="NZ_SELG01000033.1"/>
</dbReference>
<keyword evidence="1" id="KW-0408">Iron</keyword>
<accession>A0A563DDB0</accession>